<proteinExistence type="predicted"/>
<protein>
    <submittedName>
        <fullName evidence="1">Uncharacterized protein</fullName>
    </submittedName>
</protein>
<keyword evidence="2" id="KW-1185">Reference proteome</keyword>
<reference evidence="2" key="1">
    <citation type="journal article" date="2022" name="Mol. Ecol. Resour.">
        <title>The genomes of chicory, endive, great burdock and yacon provide insights into Asteraceae palaeo-polyploidization history and plant inulin production.</title>
        <authorList>
            <person name="Fan W."/>
            <person name="Wang S."/>
            <person name="Wang H."/>
            <person name="Wang A."/>
            <person name="Jiang F."/>
            <person name="Liu H."/>
            <person name="Zhao H."/>
            <person name="Xu D."/>
            <person name="Zhang Y."/>
        </authorList>
    </citation>
    <scope>NUCLEOTIDE SEQUENCE [LARGE SCALE GENOMIC DNA]</scope>
    <source>
        <strain evidence="2">cv. Yunnan</strain>
    </source>
</reference>
<comment type="caution">
    <text evidence="1">The sequence shown here is derived from an EMBL/GenBank/DDBJ whole genome shotgun (WGS) entry which is preliminary data.</text>
</comment>
<accession>A0ACB9HLN1</accession>
<organism evidence="1 2">
    <name type="scientific">Smallanthus sonchifolius</name>
    <dbReference type="NCBI Taxonomy" id="185202"/>
    <lineage>
        <taxon>Eukaryota</taxon>
        <taxon>Viridiplantae</taxon>
        <taxon>Streptophyta</taxon>
        <taxon>Embryophyta</taxon>
        <taxon>Tracheophyta</taxon>
        <taxon>Spermatophyta</taxon>
        <taxon>Magnoliopsida</taxon>
        <taxon>eudicotyledons</taxon>
        <taxon>Gunneridae</taxon>
        <taxon>Pentapetalae</taxon>
        <taxon>asterids</taxon>
        <taxon>campanulids</taxon>
        <taxon>Asterales</taxon>
        <taxon>Asteraceae</taxon>
        <taxon>Asteroideae</taxon>
        <taxon>Heliantheae alliance</taxon>
        <taxon>Millerieae</taxon>
        <taxon>Smallanthus</taxon>
    </lineage>
</organism>
<dbReference type="EMBL" id="CM042029">
    <property type="protein sequence ID" value="KAI3796702.1"/>
    <property type="molecule type" value="Genomic_DNA"/>
</dbReference>
<gene>
    <name evidence="1" type="ORF">L1987_39381</name>
</gene>
<evidence type="ECO:0000313" key="1">
    <source>
        <dbReference type="EMBL" id="KAI3796702.1"/>
    </source>
</evidence>
<evidence type="ECO:0000313" key="2">
    <source>
        <dbReference type="Proteomes" id="UP001056120"/>
    </source>
</evidence>
<dbReference type="Proteomes" id="UP001056120">
    <property type="component" value="Linkage Group LG12"/>
</dbReference>
<name>A0ACB9HLN1_9ASTR</name>
<reference evidence="1 2" key="2">
    <citation type="journal article" date="2022" name="Mol. Ecol. Resour.">
        <title>The genomes of chicory, endive, great burdock and yacon provide insights into Asteraceae paleo-polyploidization history and plant inulin production.</title>
        <authorList>
            <person name="Fan W."/>
            <person name="Wang S."/>
            <person name="Wang H."/>
            <person name="Wang A."/>
            <person name="Jiang F."/>
            <person name="Liu H."/>
            <person name="Zhao H."/>
            <person name="Xu D."/>
            <person name="Zhang Y."/>
        </authorList>
    </citation>
    <scope>NUCLEOTIDE SEQUENCE [LARGE SCALE GENOMIC DNA]</scope>
    <source>
        <strain evidence="2">cv. Yunnan</strain>
        <tissue evidence="1">Leaves</tissue>
    </source>
</reference>
<sequence>MDLIFVGLSCILSLYFILESFESDSRPVTVTSAGRSPLNQSEILSGTKSQYGITQEMMTMSSLTPSSNINTMHIEEMMTMSSLTPNNIKNTMQNEGILSSA</sequence>